<keyword evidence="14" id="KW-1185">Reference proteome</keyword>
<name>A0A3S3PM74_9ACAR</name>
<reference evidence="12 14" key="1">
    <citation type="journal article" date="2018" name="Gigascience">
        <title>Genomes of trombidid mites reveal novel predicted allergens and laterally-transferred genes associated with secondary metabolism.</title>
        <authorList>
            <person name="Dong X."/>
            <person name="Chaisiri K."/>
            <person name="Xia D."/>
            <person name="Armstrong S.D."/>
            <person name="Fang Y."/>
            <person name="Donnelly M.J."/>
            <person name="Kadowaki T."/>
            <person name="McGarry J.W."/>
            <person name="Darby A.C."/>
            <person name="Makepeace B.L."/>
        </authorList>
    </citation>
    <scope>NUCLEOTIDE SEQUENCE [LARGE SCALE GENOMIC DNA]</scope>
    <source>
        <strain evidence="12">UoL-WK</strain>
    </source>
</reference>
<protein>
    <recommendedName>
        <fullName evidence="3">E3 UFM1-protein ligase 1 homolog</fullName>
    </recommendedName>
    <alternativeName>
        <fullName evidence="6">E3 UFM1-protein transferase 1 homolog</fullName>
    </alternativeName>
</protein>
<dbReference type="GO" id="GO:0061666">
    <property type="term" value="F:UFM1 ligase activity"/>
    <property type="evidence" value="ECO:0007669"/>
    <property type="project" value="InterPro"/>
</dbReference>
<dbReference type="GO" id="GO:0034976">
    <property type="term" value="P:response to endoplasmic reticulum stress"/>
    <property type="evidence" value="ECO:0007669"/>
    <property type="project" value="TreeGrafter"/>
</dbReference>
<comment type="similarity">
    <text evidence="2">Belongs to the UFL1 family.</text>
</comment>
<dbReference type="Pfam" id="PF25870">
    <property type="entry name" value="WHD_UFL1_5th"/>
    <property type="match status" value="1"/>
</dbReference>
<evidence type="ECO:0000259" key="9">
    <source>
        <dbReference type="Pfam" id="PF09743"/>
    </source>
</evidence>
<proteinExistence type="inferred from homology"/>
<evidence type="ECO:0000256" key="4">
    <source>
        <dbReference type="ARBA" id="ARBA00022679"/>
    </source>
</evidence>
<dbReference type="EMBL" id="NCKU01005325">
    <property type="protein sequence ID" value="RWS04697.1"/>
    <property type="molecule type" value="Genomic_DNA"/>
</dbReference>
<sequence length="770" mass="86637">MSQVSKWEEVKALAADFKRTQLSETLQRLSERNCVEIVKKLIESSLIEVIFTSDGREYITPQHLVKEIENELIANGGRIHLTDLVSILNVDYTHIESKALDLSKSSDGDISIVLGQLVNNDYKDFLANEINDRLQQSGVITVGELTKLYDLPADFLQELIESRIGLFIHCIQDEDDPKTLFTASYIDKYRAKITGVMSAVTKPVSLTHIASKYELPEKLFNSILQNLIKEGRLAGSISGSGNNRTYVPRVYSKSQNEWIENFYKQNGYLEYDALLRIGINEPKSFLTKKFENEGLLFLNSCCVGKAIAYQVESDIEECINSKSWFDFLTVLPSVLNGDDIHQLIQASLDTSKVFADSCVVLSKTVVVSKNFIDSTVELFTTVLNKKADEDLQNGKLFSAFAAEKVEKEKQIQKEATVSRKDERKKKAKGKEKSGGGLQGREVKIKSVKKKYKPSQKGAESEGSDDEESTSEAPILNFMTVEEITDFLQRKVKSLEDCPQDILVSLSKHLFNLLNCKYYDVAKAVFMSSTLPSENVKKAHSDVEKTVNSFYASIILGNKGLKLLNGDLQTQLEKHLLKTLCSDALNAVVVYASKSDTPSISTPEARQKLINKLDIKQKEAFAAASTSLNSTVDEFLTSFEKVVELCDIMLKKVDKKREKTLVSEHRQNLILQLNEAANEDAPLILLLSILLQFTSITQQVVHASGKFVPQLISFLKPQLSEQTYELLHECESLVVKQRKKELEEEQKEQINKRLNELVVKIKETILEKSVP</sequence>
<dbReference type="InterPro" id="IPR056761">
    <property type="entry name" value="Ufl1-like_C"/>
</dbReference>
<dbReference type="PANTHER" id="PTHR31057">
    <property type="entry name" value="E3 UFM1-PROTEIN LIGASE 1"/>
    <property type="match status" value="1"/>
</dbReference>
<dbReference type="GO" id="GO:1990592">
    <property type="term" value="P:protein K69-linked ufmylation"/>
    <property type="evidence" value="ECO:0007669"/>
    <property type="project" value="TreeGrafter"/>
</dbReference>
<evidence type="ECO:0000256" key="5">
    <source>
        <dbReference type="ARBA" id="ARBA00022786"/>
    </source>
</evidence>
<comment type="function">
    <text evidence="1">E3 UFM1-protein ligase that mediates ufmylation of target proteins.</text>
</comment>
<keyword evidence="5" id="KW-0833">Ubl conjugation pathway</keyword>
<feature type="region of interest" description="Disordered" evidence="8">
    <location>
        <begin position="411"/>
        <end position="471"/>
    </location>
</feature>
<gene>
    <name evidence="13" type="ORF">B4U79_04471</name>
    <name evidence="12" type="ORF">B4U79_10339</name>
</gene>
<evidence type="ECO:0000256" key="2">
    <source>
        <dbReference type="ARBA" id="ARBA00010789"/>
    </source>
</evidence>
<dbReference type="EMBL" id="NCKU01005636">
    <property type="protein sequence ID" value="RWS04328.1"/>
    <property type="molecule type" value="Genomic_DNA"/>
</dbReference>
<evidence type="ECO:0000256" key="3">
    <source>
        <dbReference type="ARBA" id="ARBA00014160"/>
    </source>
</evidence>
<feature type="domain" description="E3 UFM1-protein ligase 1-like N-terminal" evidence="9">
    <location>
        <begin position="9"/>
        <end position="286"/>
    </location>
</feature>
<dbReference type="GO" id="GO:0005789">
    <property type="term" value="C:endoplasmic reticulum membrane"/>
    <property type="evidence" value="ECO:0007669"/>
    <property type="project" value="TreeGrafter"/>
</dbReference>
<dbReference type="Pfam" id="PF09743">
    <property type="entry name" value="E3_UFM1_ligase"/>
    <property type="match status" value="1"/>
</dbReference>
<organism evidence="12 14">
    <name type="scientific">Dinothrombium tinctorium</name>
    <dbReference type="NCBI Taxonomy" id="1965070"/>
    <lineage>
        <taxon>Eukaryota</taxon>
        <taxon>Metazoa</taxon>
        <taxon>Ecdysozoa</taxon>
        <taxon>Arthropoda</taxon>
        <taxon>Chelicerata</taxon>
        <taxon>Arachnida</taxon>
        <taxon>Acari</taxon>
        <taxon>Acariformes</taxon>
        <taxon>Trombidiformes</taxon>
        <taxon>Prostigmata</taxon>
        <taxon>Anystina</taxon>
        <taxon>Parasitengona</taxon>
        <taxon>Trombidioidea</taxon>
        <taxon>Trombidiidae</taxon>
        <taxon>Dinothrombium</taxon>
    </lineage>
</organism>
<keyword evidence="7" id="KW-0175">Coiled coil</keyword>
<dbReference type="Proteomes" id="UP000285301">
    <property type="component" value="Unassembled WGS sequence"/>
</dbReference>
<accession>A0A3S3PM74</accession>
<feature type="domain" description="E3 UFM1-protein ligase 1-like" evidence="10">
    <location>
        <begin position="539"/>
        <end position="652"/>
    </location>
</feature>
<dbReference type="AlphaFoldDB" id="A0A3S3PM74"/>
<feature type="coiled-coil region" evidence="7">
    <location>
        <begin position="732"/>
        <end position="766"/>
    </location>
</feature>
<dbReference type="Pfam" id="PF23659">
    <property type="entry name" value="UFL1"/>
    <property type="match status" value="1"/>
</dbReference>
<feature type="compositionally biased region" description="Basic and acidic residues" evidence="8">
    <location>
        <begin position="411"/>
        <end position="421"/>
    </location>
</feature>
<dbReference type="STRING" id="1965070.A0A3S3PM74"/>
<evidence type="ECO:0000256" key="8">
    <source>
        <dbReference type="SAM" id="MobiDB-lite"/>
    </source>
</evidence>
<evidence type="ECO:0000313" key="12">
    <source>
        <dbReference type="EMBL" id="RWS04328.1"/>
    </source>
</evidence>
<comment type="caution">
    <text evidence="12">The sequence shown here is derived from an EMBL/GenBank/DDBJ whole genome shotgun (WGS) entry which is preliminary data.</text>
</comment>
<dbReference type="InterPro" id="IPR056580">
    <property type="entry name" value="Ufl1_dom"/>
</dbReference>
<keyword evidence="12" id="KW-0436">Ligase</keyword>
<evidence type="ECO:0000256" key="6">
    <source>
        <dbReference type="ARBA" id="ARBA00030452"/>
    </source>
</evidence>
<evidence type="ECO:0000256" key="1">
    <source>
        <dbReference type="ARBA" id="ARBA00003950"/>
    </source>
</evidence>
<feature type="domain" description="E3 UFM1-protein ligase-like C-terminal" evidence="11">
    <location>
        <begin position="657"/>
        <end position="762"/>
    </location>
</feature>
<evidence type="ECO:0000259" key="10">
    <source>
        <dbReference type="Pfam" id="PF23659"/>
    </source>
</evidence>
<keyword evidence="4" id="KW-0808">Transferase</keyword>
<dbReference type="Pfam" id="PF25041">
    <property type="entry name" value="UFL1_C"/>
    <property type="match status" value="1"/>
</dbReference>
<evidence type="ECO:0000313" key="13">
    <source>
        <dbReference type="EMBL" id="RWS04697.1"/>
    </source>
</evidence>
<evidence type="ECO:0000313" key="14">
    <source>
        <dbReference type="Proteomes" id="UP000285301"/>
    </source>
</evidence>
<dbReference type="InterPro" id="IPR056579">
    <property type="entry name" value="Ufl1_N"/>
</dbReference>
<dbReference type="OrthoDB" id="10258297at2759"/>
<evidence type="ECO:0000259" key="11">
    <source>
        <dbReference type="Pfam" id="PF25041"/>
    </source>
</evidence>
<dbReference type="GO" id="GO:0016874">
    <property type="term" value="F:ligase activity"/>
    <property type="evidence" value="ECO:0007669"/>
    <property type="project" value="UniProtKB-KW"/>
</dbReference>
<dbReference type="InterPro" id="IPR018611">
    <property type="entry name" value="Ufl1"/>
</dbReference>
<dbReference type="GO" id="GO:0032434">
    <property type="term" value="P:regulation of proteasomal ubiquitin-dependent protein catabolic process"/>
    <property type="evidence" value="ECO:0007669"/>
    <property type="project" value="TreeGrafter"/>
</dbReference>
<evidence type="ECO:0000256" key="7">
    <source>
        <dbReference type="SAM" id="Coils"/>
    </source>
</evidence>
<dbReference type="PANTHER" id="PTHR31057:SF0">
    <property type="entry name" value="E3 UFM1-PROTEIN LIGASE 1"/>
    <property type="match status" value="1"/>
</dbReference>
<reference evidence="12" key="2">
    <citation type="submission" date="2018-11" db="EMBL/GenBank/DDBJ databases">
        <title>Trombidioid mite genomics.</title>
        <authorList>
            <person name="Dong X."/>
        </authorList>
    </citation>
    <scope>NUCLEOTIDE SEQUENCE</scope>
    <source>
        <strain evidence="12">UoL-WK</strain>
    </source>
</reference>